<feature type="compositionally biased region" description="Acidic residues" evidence="4">
    <location>
        <begin position="551"/>
        <end position="566"/>
    </location>
</feature>
<reference evidence="6 7" key="1">
    <citation type="submission" date="2019-01" db="EMBL/GenBank/DDBJ databases">
        <title>Genome sequencing of the rare red list fungi Fomitopsis rosea.</title>
        <authorList>
            <person name="Buettner E."/>
            <person name="Kellner H."/>
        </authorList>
    </citation>
    <scope>NUCLEOTIDE SEQUENCE [LARGE SCALE GENOMIC DNA]</scope>
    <source>
        <strain evidence="6 7">DSM 105464</strain>
    </source>
</reference>
<evidence type="ECO:0000256" key="1">
    <source>
        <dbReference type="ARBA" id="ARBA00022741"/>
    </source>
</evidence>
<sequence>MSPPNCTLCCSKCRGNASAGSSRVRKDTNPYEVYCNFLPAGTVTIPLQSGEVTCSHTHAADGWHYLPSAVALEPTLVPNDAPLLRLRQLEFLVKHRFIAATCKLDHISNVLYVRVYLIPWDLPGAHGELRVRNEVSVVVPARRHLRSLLAEIIQDDDAWDALPPQDVVPEAEATTLKQRHFLTDDTDNRTMAEIYNDLRSPKPPAKFRIDKIADMRSVLYTYQKETVATMLAWELEPSSAADPLYIPITGIDGAVFYLQPETFEIQQECPRVVQTRGGILCEELGTGKTIMILGLILATRNQLSSPAESILDPRPVLTPLSLRHFPTGEEAQARARLLQGRGSSARLHTHANRAEPNTIPSLVEHLLHYCAVRPDAVQLWQHQEQLEQRDLWKPIIRNSPFYHHYEVAIPGLSRSKRKESNRGITTDPASHTYKIVLMTYHSFSLEAAANKDARSGLHLQCERRRLKGVAAPAGALEAPRDRRGPRLREQELESDNVVAGAQRRAEVDCDRHTDALVMRWYKPCLIRILNNYPFVANLLGLHHGQGSELQYPEDPDEPNTESTDEELSARRWTLDDRQDLNKLSTMMVHFLGVPQFATDPKLFERLVISPLMARSGPKTGAIQVLTQVMETMMIRHRVEDIENDVLLPLLNRETVLLDLDPYALMSYNAMQAMIAVNAVDSERKDQDYLFHPANAAPLNQLVDNMSQVMFWHVDDQSSFNVDEIAGRAKVFMANLAERGTSEADRFLMQQALKHVGLAANNIVWRQMQRNAFVYHRIQGIPDPAVYRAWTTFASSAADNLAGHDMMLHSDRALRFKQFVLRHPLYSVDRLVLGGKDVQEEERQRLALQRMEDARKKKRKRKSEGSAHRKEVETVKHVVATPEKREELRKEYLASWEKLQKHYEQDDEHAHSQSGSAPARPKTTSSWLLASSPMASVRVGKSTSTKLDYIINEIRQHSADEKFLIFSRSPLTLAYVSEGLELMGMKYLQFTTKVPREQRQHNIVTFETSELYRVFLMELQHGARGLNLIAASRVIFCEPVWQADVESQAIKRVHRIGQKRPVTVKTLAIRSTHEEVMVSRRDALLQSGAGAVKQPKLTEDTRIRDFIANPTFLSETSNPRLEIDFPLFDIQPPEPEVAREASRPLNGVQPTGTDDPRARDIVVVNSTNQRPGAEREASGSQEEPPRKKVRLVRF</sequence>
<dbReference type="AlphaFoldDB" id="A0A4Y9YT64"/>
<dbReference type="EMBL" id="SEKV01000082">
    <property type="protein sequence ID" value="TFY64960.1"/>
    <property type="molecule type" value="Genomic_DNA"/>
</dbReference>
<evidence type="ECO:0000313" key="7">
    <source>
        <dbReference type="Proteomes" id="UP000298390"/>
    </source>
</evidence>
<evidence type="ECO:0000256" key="3">
    <source>
        <dbReference type="ARBA" id="ARBA00022840"/>
    </source>
</evidence>
<feature type="domain" description="Helicase C-terminal" evidence="5">
    <location>
        <begin position="945"/>
        <end position="1102"/>
    </location>
</feature>
<keyword evidence="2" id="KW-0378">Hydrolase</keyword>
<dbReference type="Proteomes" id="UP000298390">
    <property type="component" value="Unassembled WGS sequence"/>
</dbReference>
<dbReference type="STRING" id="34475.A0A4Y9YT64"/>
<evidence type="ECO:0000256" key="4">
    <source>
        <dbReference type="SAM" id="MobiDB-lite"/>
    </source>
</evidence>
<dbReference type="PANTHER" id="PTHR45626:SF51">
    <property type="entry name" value="SNF2-RELATED DOMAIN-CONTAINING PROTEIN"/>
    <property type="match status" value="1"/>
</dbReference>
<dbReference type="InterPro" id="IPR050628">
    <property type="entry name" value="SNF2_RAD54_helicase_TF"/>
</dbReference>
<protein>
    <recommendedName>
        <fullName evidence="5">Helicase C-terminal domain-containing protein</fullName>
    </recommendedName>
</protein>
<dbReference type="PANTHER" id="PTHR45626">
    <property type="entry name" value="TRANSCRIPTION TERMINATION FACTOR 2-RELATED"/>
    <property type="match status" value="1"/>
</dbReference>
<dbReference type="InterPro" id="IPR001650">
    <property type="entry name" value="Helicase_C-like"/>
</dbReference>
<feature type="compositionally biased region" description="Polar residues" evidence="4">
    <location>
        <begin position="911"/>
        <end position="923"/>
    </location>
</feature>
<dbReference type="CDD" id="cd18793">
    <property type="entry name" value="SF2_C_SNF"/>
    <property type="match status" value="1"/>
</dbReference>
<keyword evidence="1" id="KW-0547">Nucleotide-binding</keyword>
<accession>A0A4Y9YT64</accession>
<dbReference type="GO" id="GO:0006281">
    <property type="term" value="P:DNA repair"/>
    <property type="evidence" value="ECO:0007669"/>
    <property type="project" value="TreeGrafter"/>
</dbReference>
<dbReference type="InterPro" id="IPR049730">
    <property type="entry name" value="SNF2/RAD54-like_C"/>
</dbReference>
<dbReference type="GO" id="GO:0005524">
    <property type="term" value="F:ATP binding"/>
    <property type="evidence" value="ECO:0007669"/>
    <property type="project" value="UniProtKB-KW"/>
</dbReference>
<feature type="region of interest" description="Disordered" evidence="4">
    <location>
        <begin position="1135"/>
        <end position="1193"/>
    </location>
</feature>
<evidence type="ECO:0000259" key="5">
    <source>
        <dbReference type="PROSITE" id="PS51194"/>
    </source>
</evidence>
<dbReference type="Pfam" id="PF00271">
    <property type="entry name" value="Helicase_C"/>
    <property type="match status" value="1"/>
</dbReference>
<dbReference type="SUPFAM" id="SSF52540">
    <property type="entry name" value="P-loop containing nucleoside triphosphate hydrolases"/>
    <property type="match status" value="2"/>
</dbReference>
<dbReference type="GO" id="GO:0005634">
    <property type="term" value="C:nucleus"/>
    <property type="evidence" value="ECO:0007669"/>
    <property type="project" value="TreeGrafter"/>
</dbReference>
<dbReference type="GO" id="GO:0016787">
    <property type="term" value="F:hydrolase activity"/>
    <property type="evidence" value="ECO:0007669"/>
    <property type="project" value="UniProtKB-KW"/>
</dbReference>
<proteinExistence type="predicted"/>
<comment type="caution">
    <text evidence="6">The sequence shown here is derived from an EMBL/GenBank/DDBJ whole genome shotgun (WGS) entry which is preliminary data.</text>
</comment>
<organism evidence="6 7">
    <name type="scientific">Rhodofomes roseus</name>
    <dbReference type="NCBI Taxonomy" id="34475"/>
    <lineage>
        <taxon>Eukaryota</taxon>
        <taxon>Fungi</taxon>
        <taxon>Dikarya</taxon>
        <taxon>Basidiomycota</taxon>
        <taxon>Agaricomycotina</taxon>
        <taxon>Agaricomycetes</taxon>
        <taxon>Polyporales</taxon>
        <taxon>Rhodofomes</taxon>
    </lineage>
</organism>
<evidence type="ECO:0000256" key="2">
    <source>
        <dbReference type="ARBA" id="ARBA00022801"/>
    </source>
</evidence>
<feature type="compositionally biased region" description="Basic and acidic residues" evidence="4">
    <location>
        <begin position="862"/>
        <end position="877"/>
    </location>
</feature>
<gene>
    <name evidence="6" type="ORF">EVJ58_g2267</name>
</gene>
<dbReference type="SMART" id="SM00490">
    <property type="entry name" value="HELICc"/>
    <property type="match status" value="1"/>
</dbReference>
<dbReference type="GO" id="GO:0008094">
    <property type="term" value="F:ATP-dependent activity, acting on DNA"/>
    <property type="evidence" value="ECO:0007669"/>
    <property type="project" value="TreeGrafter"/>
</dbReference>
<keyword evidence="3" id="KW-0067">ATP-binding</keyword>
<dbReference type="Gene3D" id="3.40.50.300">
    <property type="entry name" value="P-loop containing nucleotide triphosphate hydrolases"/>
    <property type="match status" value="1"/>
</dbReference>
<feature type="region of interest" description="Disordered" evidence="4">
    <location>
        <begin position="902"/>
        <end position="923"/>
    </location>
</feature>
<feature type="region of interest" description="Disordered" evidence="4">
    <location>
        <begin position="545"/>
        <end position="568"/>
    </location>
</feature>
<evidence type="ECO:0000313" key="6">
    <source>
        <dbReference type="EMBL" id="TFY64960.1"/>
    </source>
</evidence>
<feature type="region of interest" description="Disordered" evidence="4">
    <location>
        <begin position="850"/>
        <end position="877"/>
    </location>
</feature>
<name>A0A4Y9YT64_9APHY</name>
<dbReference type="InterPro" id="IPR027417">
    <property type="entry name" value="P-loop_NTPase"/>
</dbReference>
<dbReference type="PROSITE" id="PS51194">
    <property type="entry name" value="HELICASE_CTER"/>
    <property type="match status" value="1"/>
</dbReference>